<dbReference type="InterPro" id="IPR029044">
    <property type="entry name" value="Nucleotide-diphossugar_trans"/>
</dbReference>
<organism evidence="4 5">
    <name type="scientific">Novosphingobium resinovorum</name>
    <dbReference type="NCBI Taxonomy" id="158500"/>
    <lineage>
        <taxon>Bacteria</taxon>
        <taxon>Pseudomonadati</taxon>
        <taxon>Pseudomonadota</taxon>
        <taxon>Alphaproteobacteria</taxon>
        <taxon>Sphingomonadales</taxon>
        <taxon>Sphingomonadaceae</taxon>
        <taxon>Novosphingobium</taxon>
    </lineage>
</organism>
<reference evidence="3" key="2">
    <citation type="submission" date="2016-08" db="EMBL/GenBank/DDBJ databases">
        <authorList>
            <person name="Seilhamer J.J."/>
        </authorList>
    </citation>
    <scope>NUCLEOTIDE SEQUENCE [LARGE SCALE GENOMIC DNA]</scope>
    <source>
        <strain evidence="3">SA1</strain>
    </source>
</reference>
<dbReference type="Gene3D" id="3.90.550.10">
    <property type="entry name" value="Spore Coat Polysaccharide Biosynthesis Protein SpsA, Chain A"/>
    <property type="match status" value="1"/>
</dbReference>
<dbReference type="Pfam" id="PF12804">
    <property type="entry name" value="NTP_transf_3"/>
    <property type="match status" value="1"/>
</dbReference>
<accession>A0A031JXE6</accession>
<feature type="domain" description="MobA-like NTP transferase" evidence="2">
    <location>
        <begin position="5"/>
        <end position="160"/>
    </location>
</feature>
<keyword evidence="1" id="KW-0460">Magnesium</keyword>
<dbReference type="PANTHER" id="PTHR43777:SF1">
    <property type="entry name" value="MOLYBDENUM COFACTOR CYTIDYLYLTRANSFERASE"/>
    <property type="match status" value="1"/>
</dbReference>
<evidence type="ECO:0000313" key="4">
    <source>
        <dbReference type="EMBL" id="EZP81463.1"/>
    </source>
</evidence>
<evidence type="ECO:0000313" key="5">
    <source>
        <dbReference type="Proteomes" id="UP000024329"/>
    </source>
</evidence>
<dbReference type="OrthoDB" id="9779263at2"/>
<dbReference type="eggNOG" id="COG2068">
    <property type="taxonomic scope" value="Bacteria"/>
</dbReference>
<dbReference type="InterPro" id="IPR025877">
    <property type="entry name" value="MobA-like_NTP_Trfase"/>
</dbReference>
<dbReference type="GO" id="GO:0016779">
    <property type="term" value="F:nucleotidyltransferase activity"/>
    <property type="evidence" value="ECO:0007669"/>
    <property type="project" value="UniProtKB-ARBA"/>
</dbReference>
<reference evidence="6" key="3">
    <citation type="journal article" date="2017" name="J. Biotechnol.">
        <title>Complete genome sequence of Novosphingobium resinovorum SA1, a versatile xenobiotic-degrading bacterium capable of utilizing sulfanilic acid.</title>
        <authorList>
            <person name="Hegedus B."/>
            <person name="Kos P.B."/>
            <person name="Balint B."/>
            <person name="Maroti G."/>
            <person name="Gan H.M."/>
            <person name="Perei K."/>
            <person name="Rakhely G."/>
        </authorList>
    </citation>
    <scope>NUCLEOTIDE SEQUENCE [LARGE SCALE GENOMIC DNA]</scope>
    <source>
        <strain evidence="6">SA1</strain>
    </source>
</reference>
<dbReference type="Proteomes" id="UP000094626">
    <property type="component" value="Chromosome"/>
</dbReference>
<sequence length="184" mass="18895">MSAVALVLAAGRSTRFGSDKLSARLDGEPLLHHAIRIARAAPVERVIVVARPGLDTGEWPGTPAVETLRLESDALSETLKAGIAAAGEAKAAFVFLGDMPRIPAEVAPTLASAIGDAYAAMPCHGGKPGHPVLLSPAAFPAIAALTGDEGAGRLLRSRDDVVRVEVSSPAIHFDVDRPGDLEGA</sequence>
<dbReference type="KEGG" id="nre:BES08_10265"/>
<evidence type="ECO:0000256" key="1">
    <source>
        <dbReference type="ARBA" id="ARBA00022842"/>
    </source>
</evidence>
<dbReference type="Proteomes" id="UP000024329">
    <property type="component" value="Unassembled WGS sequence"/>
</dbReference>
<reference evidence="4 5" key="1">
    <citation type="submission" date="2014-03" db="EMBL/GenBank/DDBJ databases">
        <title>Whole genome sequence of Novosphingobium resinovorum KF1.</title>
        <authorList>
            <person name="Gan H.M."/>
            <person name="Gan H.Y."/>
            <person name="Chew T.H."/>
            <person name="Savka M.A."/>
        </authorList>
    </citation>
    <scope>NUCLEOTIDE SEQUENCE [LARGE SCALE GENOMIC DNA]</scope>
    <source>
        <strain evidence="4 5">KF1</strain>
    </source>
</reference>
<keyword evidence="6" id="KW-1185">Reference proteome</keyword>
<dbReference type="STRING" id="158500.BES08_10265"/>
<gene>
    <name evidence="3" type="ORF">BES08_10265</name>
    <name evidence="4" type="ORF">BV97_02680</name>
</gene>
<dbReference type="SUPFAM" id="SSF53448">
    <property type="entry name" value="Nucleotide-diphospho-sugar transferases"/>
    <property type="match status" value="1"/>
</dbReference>
<dbReference type="EMBL" id="CP017075">
    <property type="protein sequence ID" value="AOR77092.1"/>
    <property type="molecule type" value="Genomic_DNA"/>
</dbReference>
<evidence type="ECO:0000259" key="2">
    <source>
        <dbReference type="Pfam" id="PF12804"/>
    </source>
</evidence>
<protein>
    <submittedName>
        <fullName evidence="3">Molybdopterin-guanine dinucleotide biosynthesis protein MobA</fullName>
    </submittedName>
</protein>
<dbReference type="CDD" id="cd04182">
    <property type="entry name" value="GT_2_like_f"/>
    <property type="match status" value="1"/>
</dbReference>
<dbReference type="AlphaFoldDB" id="A0A031JXE6"/>
<evidence type="ECO:0000313" key="3">
    <source>
        <dbReference type="EMBL" id="AOR77092.1"/>
    </source>
</evidence>
<name>A0A031JXE6_9SPHN</name>
<dbReference type="PANTHER" id="PTHR43777">
    <property type="entry name" value="MOLYBDENUM COFACTOR CYTIDYLYLTRANSFERASE"/>
    <property type="match status" value="1"/>
</dbReference>
<proteinExistence type="predicted"/>
<dbReference type="EMBL" id="JFYZ01000012">
    <property type="protein sequence ID" value="EZP81463.1"/>
    <property type="molecule type" value="Genomic_DNA"/>
</dbReference>
<evidence type="ECO:0000313" key="6">
    <source>
        <dbReference type="Proteomes" id="UP000094626"/>
    </source>
</evidence>
<dbReference type="RefSeq" id="WP_008832597.1">
    <property type="nucleotide sequence ID" value="NZ_CP017075.1"/>
</dbReference>
<dbReference type="PATRIC" id="fig|158500.4.peg.2742"/>